<sequence length="85" mass="9070">MAMAIGAVVARCLRAVALELEGAVLHSDHGRLDRCAFDLSQSQSLAACLGDHFKPPAPHVVVAVVTTVVRQPPARVWMCVNAFGY</sequence>
<evidence type="ECO:0000313" key="1">
    <source>
        <dbReference type="EMBL" id="GBP23284.1"/>
    </source>
</evidence>
<accession>A0A4C1UBI0</accession>
<comment type="caution">
    <text evidence="1">The sequence shown here is derived from an EMBL/GenBank/DDBJ whole genome shotgun (WGS) entry which is preliminary data.</text>
</comment>
<gene>
    <name evidence="1" type="ORF">EVAR_75997_1</name>
</gene>
<organism evidence="1 2">
    <name type="scientific">Eumeta variegata</name>
    <name type="common">Bagworm moth</name>
    <name type="synonym">Eumeta japonica</name>
    <dbReference type="NCBI Taxonomy" id="151549"/>
    <lineage>
        <taxon>Eukaryota</taxon>
        <taxon>Metazoa</taxon>
        <taxon>Ecdysozoa</taxon>
        <taxon>Arthropoda</taxon>
        <taxon>Hexapoda</taxon>
        <taxon>Insecta</taxon>
        <taxon>Pterygota</taxon>
        <taxon>Neoptera</taxon>
        <taxon>Endopterygota</taxon>
        <taxon>Lepidoptera</taxon>
        <taxon>Glossata</taxon>
        <taxon>Ditrysia</taxon>
        <taxon>Tineoidea</taxon>
        <taxon>Psychidae</taxon>
        <taxon>Oiketicinae</taxon>
        <taxon>Eumeta</taxon>
    </lineage>
</organism>
<dbReference type="AlphaFoldDB" id="A0A4C1UBI0"/>
<dbReference type="Proteomes" id="UP000299102">
    <property type="component" value="Unassembled WGS sequence"/>
</dbReference>
<keyword evidence="2" id="KW-1185">Reference proteome</keyword>
<name>A0A4C1UBI0_EUMVA</name>
<proteinExistence type="predicted"/>
<protein>
    <submittedName>
        <fullName evidence="1">Uncharacterized protein</fullName>
    </submittedName>
</protein>
<reference evidence="1 2" key="1">
    <citation type="journal article" date="2019" name="Commun. Biol.">
        <title>The bagworm genome reveals a unique fibroin gene that provides high tensile strength.</title>
        <authorList>
            <person name="Kono N."/>
            <person name="Nakamura H."/>
            <person name="Ohtoshi R."/>
            <person name="Tomita M."/>
            <person name="Numata K."/>
            <person name="Arakawa K."/>
        </authorList>
    </citation>
    <scope>NUCLEOTIDE SEQUENCE [LARGE SCALE GENOMIC DNA]</scope>
</reference>
<dbReference type="EMBL" id="BGZK01000149">
    <property type="protein sequence ID" value="GBP23284.1"/>
    <property type="molecule type" value="Genomic_DNA"/>
</dbReference>
<evidence type="ECO:0000313" key="2">
    <source>
        <dbReference type="Proteomes" id="UP000299102"/>
    </source>
</evidence>